<dbReference type="Proteomes" id="UP000183832">
    <property type="component" value="Unassembled WGS sequence"/>
</dbReference>
<sequence length="210" mass="24223">MMHHKINVQPPVQIYHPKRNPQLQKQMHYEKRCSSAYPGKTRVNHIDNMNDYQLTSSASSGAEDDLRYFQCSPPQPLPSKKNFPPEQFKLVIDSMQKFPTDAKPTPPPSSGNNQTFTCFHKDNLESKISCHESLNDHHVYKSNTRVLPIPNGIRVITDILKTQDNKNDKIEDQIEDNLEVKKSSRETQTELQYLMNEISFTSLFPSPIQN</sequence>
<dbReference type="AlphaFoldDB" id="A0A1J1I9U9"/>
<organism evidence="1 2">
    <name type="scientific">Clunio marinus</name>
    <dbReference type="NCBI Taxonomy" id="568069"/>
    <lineage>
        <taxon>Eukaryota</taxon>
        <taxon>Metazoa</taxon>
        <taxon>Ecdysozoa</taxon>
        <taxon>Arthropoda</taxon>
        <taxon>Hexapoda</taxon>
        <taxon>Insecta</taxon>
        <taxon>Pterygota</taxon>
        <taxon>Neoptera</taxon>
        <taxon>Endopterygota</taxon>
        <taxon>Diptera</taxon>
        <taxon>Nematocera</taxon>
        <taxon>Chironomoidea</taxon>
        <taxon>Chironomidae</taxon>
        <taxon>Clunio</taxon>
    </lineage>
</organism>
<name>A0A1J1I9U9_9DIPT</name>
<dbReference type="OrthoDB" id="78858at2759"/>
<evidence type="ECO:0000313" key="1">
    <source>
        <dbReference type="EMBL" id="CRK96348.1"/>
    </source>
</evidence>
<reference evidence="1 2" key="1">
    <citation type="submission" date="2015-04" db="EMBL/GenBank/DDBJ databases">
        <authorList>
            <person name="Syromyatnikov M.Y."/>
            <person name="Popov V.N."/>
        </authorList>
    </citation>
    <scope>NUCLEOTIDE SEQUENCE [LARGE SCALE GENOMIC DNA]</scope>
</reference>
<gene>
    <name evidence="1" type="ORF">CLUMA_CG009766</name>
</gene>
<dbReference type="EMBL" id="CVRI01000043">
    <property type="protein sequence ID" value="CRK96348.1"/>
    <property type="molecule type" value="Genomic_DNA"/>
</dbReference>
<accession>A0A1J1I9U9</accession>
<protein>
    <submittedName>
        <fullName evidence="1">CLUMA_CG009766, isoform B</fullName>
    </submittedName>
</protein>
<evidence type="ECO:0000313" key="2">
    <source>
        <dbReference type="Proteomes" id="UP000183832"/>
    </source>
</evidence>
<proteinExistence type="predicted"/>
<keyword evidence="2" id="KW-1185">Reference proteome</keyword>